<sequence length="84" mass="9283">MASETVRELAEAVREGDADRAGDLVRDIVRERENAALEKFEELQGVGPDLAKKIQMHGYNTVDKLAKASLEKLVKISEQSRGTT</sequence>
<comment type="caution">
    <text evidence="1">The sequence shown here is derived from an EMBL/GenBank/DDBJ whole genome shotgun (WGS) entry which is preliminary data.</text>
</comment>
<dbReference type="Proteomes" id="UP000070344">
    <property type="component" value="Unassembled WGS sequence"/>
</dbReference>
<dbReference type="AlphaFoldDB" id="A0A133UX68"/>
<dbReference type="Pfam" id="PF14520">
    <property type="entry name" value="HHH_5"/>
    <property type="match status" value="1"/>
</dbReference>
<protein>
    <submittedName>
        <fullName evidence="1">Uncharacterized protein</fullName>
    </submittedName>
</protein>
<dbReference type="EMBL" id="LHXV01000135">
    <property type="protein sequence ID" value="KXA98761.1"/>
    <property type="molecule type" value="Genomic_DNA"/>
</dbReference>
<accession>A0A133UX68</accession>
<evidence type="ECO:0000313" key="1">
    <source>
        <dbReference type="EMBL" id="KXA98761.1"/>
    </source>
</evidence>
<proteinExistence type="predicted"/>
<keyword evidence="2" id="KW-1185">Reference proteome</keyword>
<dbReference type="GO" id="GO:0000166">
    <property type="term" value="F:nucleotide binding"/>
    <property type="evidence" value="ECO:0007669"/>
    <property type="project" value="InterPro"/>
</dbReference>
<evidence type="ECO:0000313" key="2">
    <source>
        <dbReference type="Proteomes" id="UP000070344"/>
    </source>
</evidence>
<dbReference type="InterPro" id="IPR010995">
    <property type="entry name" value="DNA_repair_Rad51/TF_NusA_a-hlx"/>
</dbReference>
<dbReference type="SUPFAM" id="SSF47794">
    <property type="entry name" value="Rad51 N-terminal domain-like"/>
    <property type="match status" value="1"/>
</dbReference>
<reference evidence="1 2" key="1">
    <citation type="journal article" date="2016" name="Sci. Rep.">
        <title>Metabolic traits of an uncultured archaeal lineage -MSBL1- from brine pools of the Red Sea.</title>
        <authorList>
            <person name="Mwirichia R."/>
            <person name="Alam I."/>
            <person name="Rashid M."/>
            <person name="Vinu M."/>
            <person name="Ba-Alawi W."/>
            <person name="Anthony Kamau A."/>
            <person name="Kamanda Ngugi D."/>
            <person name="Goker M."/>
            <person name="Klenk H.P."/>
            <person name="Bajic V."/>
            <person name="Stingl U."/>
        </authorList>
    </citation>
    <scope>NUCLEOTIDE SEQUENCE [LARGE SCALE GENOMIC DNA]</scope>
    <source>
        <strain evidence="1">SCGC-AAA259O05</strain>
    </source>
</reference>
<gene>
    <name evidence="1" type="ORF">AKJ41_06340</name>
</gene>
<name>A0A133UX68_9EURY</name>
<dbReference type="Gene3D" id="1.10.150.20">
    <property type="entry name" value="5' to 3' exonuclease, C-terminal subdomain"/>
    <property type="match status" value="1"/>
</dbReference>
<organism evidence="1 2">
    <name type="scientific">candidate division MSBL1 archaeon SCGC-AAA259O05</name>
    <dbReference type="NCBI Taxonomy" id="1698271"/>
    <lineage>
        <taxon>Archaea</taxon>
        <taxon>Methanobacteriati</taxon>
        <taxon>Methanobacteriota</taxon>
        <taxon>candidate division MSBL1</taxon>
    </lineage>
</organism>